<dbReference type="GO" id="GO:0009653">
    <property type="term" value="P:anatomical structure morphogenesis"/>
    <property type="evidence" value="ECO:0007669"/>
    <property type="project" value="UniProtKB-ARBA"/>
</dbReference>
<feature type="signal peptide" evidence="7">
    <location>
        <begin position="1"/>
        <end position="22"/>
    </location>
</feature>
<dbReference type="PROSITE" id="PS50843">
    <property type="entry name" value="EXPANSIN_CBD"/>
    <property type="match status" value="1"/>
</dbReference>
<name>A0AAW0L8Q6_QUESU</name>
<dbReference type="Gene3D" id="2.40.40.10">
    <property type="entry name" value="RlpA-like domain"/>
    <property type="match status" value="2"/>
</dbReference>
<proteinExistence type="inferred from homology"/>
<dbReference type="PRINTS" id="PR01226">
    <property type="entry name" value="EXPANSIN"/>
</dbReference>
<dbReference type="GO" id="GO:0005576">
    <property type="term" value="C:extracellular region"/>
    <property type="evidence" value="ECO:0007669"/>
    <property type="project" value="InterPro"/>
</dbReference>
<gene>
    <name evidence="10" type="primary">EXPA22_0</name>
    <name evidence="10" type="ORF">CFP56_006136</name>
</gene>
<dbReference type="Gene3D" id="2.60.40.760">
    <property type="entry name" value="Expansin, cellulose-binding-like domain"/>
    <property type="match status" value="1"/>
</dbReference>
<evidence type="ECO:0000256" key="3">
    <source>
        <dbReference type="ARBA" id="ARBA00022525"/>
    </source>
</evidence>
<dbReference type="AlphaFoldDB" id="A0AAW0L8Q6"/>
<evidence type="ECO:0000256" key="4">
    <source>
        <dbReference type="ARBA" id="ARBA00022729"/>
    </source>
</evidence>
<dbReference type="InterPro" id="IPR007112">
    <property type="entry name" value="Expansin/allergen_DPBB_dom"/>
</dbReference>
<dbReference type="InterPro" id="IPR007118">
    <property type="entry name" value="Expan_Lol_pI"/>
</dbReference>
<dbReference type="PROSITE" id="PS50842">
    <property type="entry name" value="EXPANSIN_EG45"/>
    <property type="match status" value="2"/>
</dbReference>
<sequence length="365" mass="41095">MARSQNLFSCVIFMTLFAITMSKRITIDGEIDNNWYDAHATFYGDMTGSETMQGACGYGNLFDQGYGLSTAAISSAIFNNGLTCGACFELQCFNDPQWCIQNAGTIKITATNFCPANYSKTQDLWCNPPQRHFDLTMPMFTKIAQYKAGVIPIKYRRVPCIKQGGVRFELKGNLNWLLVLVFNVGGAGDVSNIKIKGTNTNWIQMTRNWGQNWQTETQLVGQTLSFQVNTSDGKMLQFDNVVPRNWQYGQNFQGRVRPRDSSPRLLFNDGLTCGACFEIQCINDPQWCIQNAGTIKITATNFCPSNYSKPNDDWCDPPQKHFPHKIILTCPCPCSQYCLHHMKLELSPLNIIESHVLSKEGLGFK</sequence>
<keyword evidence="4 7" id="KW-0732">Signal</keyword>
<evidence type="ECO:0000259" key="9">
    <source>
        <dbReference type="PROSITE" id="PS50843"/>
    </source>
</evidence>
<dbReference type="InterPro" id="IPR036749">
    <property type="entry name" value="Expansin_CBD_sf"/>
</dbReference>
<keyword evidence="3 7" id="KW-0964">Secreted</keyword>
<comment type="similarity">
    <text evidence="1 7">Belongs to the expansin family. Expansin A subfamily.</text>
</comment>
<dbReference type="SUPFAM" id="SSF49590">
    <property type="entry name" value="PHL pollen allergen"/>
    <property type="match status" value="1"/>
</dbReference>
<evidence type="ECO:0000256" key="2">
    <source>
        <dbReference type="ARBA" id="ARBA00022512"/>
    </source>
</evidence>
<accession>A0AAW0L8Q6</accession>
<dbReference type="CDD" id="cd22274">
    <property type="entry name" value="DPBB_EXPA_N"/>
    <property type="match status" value="1"/>
</dbReference>
<dbReference type="Proteomes" id="UP000237347">
    <property type="component" value="Unassembled WGS sequence"/>
</dbReference>
<keyword evidence="6 7" id="KW-0961">Cell wall biogenesis/degradation</keyword>
<feature type="domain" description="Expansin-like EG45" evidence="8">
    <location>
        <begin position="53"/>
        <end position="165"/>
    </location>
</feature>
<keyword evidence="2 7" id="KW-0134">Cell wall</keyword>
<comment type="subcellular location">
    <subcellularLocation>
        <location evidence="7">Secreted</location>
        <location evidence="7">Cell wall</location>
    </subcellularLocation>
    <subcellularLocation>
        <location evidence="7">Membrane</location>
        <topology evidence="7">Peripheral membrane protein</topology>
    </subcellularLocation>
</comment>
<dbReference type="InterPro" id="IPR036908">
    <property type="entry name" value="RlpA-like_sf"/>
</dbReference>
<keyword evidence="11" id="KW-1185">Reference proteome</keyword>
<evidence type="ECO:0000256" key="1">
    <source>
        <dbReference type="ARBA" id="ARBA00005392"/>
    </source>
</evidence>
<evidence type="ECO:0000313" key="11">
    <source>
        <dbReference type="Proteomes" id="UP000237347"/>
    </source>
</evidence>
<dbReference type="PANTHER" id="PTHR31867">
    <property type="entry name" value="EXPANSIN-A15"/>
    <property type="match status" value="1"/>
</dbReference>
<evidence type="ECO:0000259" key="8">
    <source>
        <dbReference type="PROSITE" id="PS50842"/>
    </source>
</evidence>
<organism evidence="10 11">
    <name type="scientific">Quercus suber</name>
    <name type="common">Cork oak</name>
    <dbReference type="NCBI Taxonomy" id="58331"/>
    <lineage>
        <taxon>Eukaryota</taxon>
        <taxon>Viridiplantae</taxon>
        <taxon>Streptophyta</taxon>
        <taxon>Embryophyta</taxon>
        <taxon>Tracheophyta</taxon>
        <taxon>Spermatophyta</taxon>
        <taxon>Magnoliopsida</taxon>
        <taxon>eudicotyledons</taxon>
        <taxon>Gunneridae</taxon>
        <taxon>Pentapetalae</taxon>
        <taxon>rosids</taxon>
        <taxon>fabids</taxon>
        <taxon>Fagales</taxon>
        <taxon>Fagaceae</taxon>
        <taxon>Quercus</taxon>
    </lineage>
</organism>
<dbReference type="SUPFAM" id="SSF50685">
    <property type="entry name" value="Barwin-like endoglucanases"/>
    <property type="match status" value="2"/>
</dbReference>
<feature type="domain" description="Expansin-like EG45" evidence="8">
    <location>
        <begin position="266"/>
        <end position="322"/>
    </location>
</feature>
<dbReference type="InterPro" id="IPR007117">
    <property type="entry name" value="Expansin_CBD"/>
</dbReference>
<evidence type="ECO:0000313" key="10">
    <source>
        <dbReference type="EMBL" id="KAK7847792.1"/>
    </source>
</evidence>
<dbReference type="GO" id="GO:0009664">
    <property type="term" value="P:plant-type cell wall organization"/>
    <property type="evidence" value="ECO:0007669"/>
    <property type="project" value="InterPro"/>
</dbReference>
<protein>
    <recommendedName>
        <fullName evidence="7">Expansin</fullName>
    </recommendedName>
</protein>
<evidence type="ECO:0000256" key="5">
    <source>
        <dbReference type="ARBA" id="ARBA00023136"/>
    </source>
</evidence>
<dbReference type="InterPro" id="IPR009009">
    <property type="entry name" value="RlpA-like_DPBB"/>
</dbReference>
<feature type="chain" id="PRO_5043096535" description="Expansin" evidence="7">
    <location>
        <begin position="23"/>
        <end position="365"/>
    </location>
</feature>
<comment type="function">
    <text evidence="7">Causes loosening and extension of plant cell walls by disrupting non-covalent bonding between cellulose microfibrils and matrix glucans. No enzymatic activity has been found.</text>
</comment>
<keyword evidence="5" id="KW-0472">Membrane</keyword>
<dbReference type="Pfam" id="PF01357">
    <property type="entry name" value="Expansin_C"/>
    <property type="match status" value="1"/>
</dbReference>
<dbReference type="PRINTS" id="PR01225">
    <property type="entry name" value="EXPANSNFAMLY"/>
</dbReference>
<dbReference type="InterPro" id="IPR002963">
    <property type="entry name" value="Expansin"/>
</dbReference>
<evidence type="ECO:0000256" key="7">
    <source>
        <dbReference type="RuleBase" id="RU365023"/>
    </source>
</evidence>
<feature type="domain" description="Expansin-like CBD" evidence="9">
    <location>
        <begin position="175"/>
        <end position="254"/>
    </location>
</feature>
<dbReference type="SMART" id="SM00837">
    <property type="entry name" value="DPBB_1"/>
    <property type="match status" value="2"/>
</dbReference>
<dbReference type="EMBL" id="PKMF04000135">
    <property type="protein sequence ID" value="KAK7847792.1"/>
    <property type="molecule type" value="Genomic_DNA"/>
</dbReference>
<dbReference type="Pfam" id="PF03330">
    <property type="entry name" value="DPBB_1"/>
    <property type="match status" value="2"/>
</dbReference>
<evidence type="ECO:0000256" key="6">
    <source>
        <dbReference type="ARBA" id="ARBA00023316"/>
    </source>
</evidence>
<reference evidence="10 11" key="1">
    <citation type="journal article" date="2018" name="Sci. Data">
        <title>The draft genome sequence of cork oak.</title>
        <authorList>
            <person name="Ramos A.M."/>
            <person name="Usie A."/>
            <person name="Barbosa P."/>
            <person name="Barros P.M."/>
            <person name="Capote T."/>
            <person name="Chaves I."/>
            <person name="Simoes F."/>
            <person name="Abreu I."/>
            <person name="Carrasquinho I."/>
            <person name="Faro C."/>
            <person name="Guimaraes J.B."/>
            <person name="Mendonca D."/>
            <person name="Nobrega F."/>
            <person name="Rodrigues L."/>
            <person name="Saibo N.J.M."/>
            <person name="Varela M.C."/>
            <person name="Egas C."/>
            <person name="Matos J."/>
            <person name="Miguel C.M."/>
            <person name="Oliveira M.M."/>
            <person name="Ricardo C.P."/>
            <person name="Goncalves S."/>
        </authorList>
    </citation>
    <scope>NUCLEOTIDE SEQUENCE [LARGE SCALE GENOMIC DNA]</scope>
    <source>
        <strain evidence="11">cv. HL8</strain>
    </source>
</reference>
<dbReference type="GO" id="GO:0016020">
    <property type="term" value="C:membrane"/>
    <property type="evidence" value="ECO:0007669"/>
    <property type="project" value="UniProtKB-SubCell"/>
</dbReference>
<comment type="caution">
    <text evidence="10">The sequence shown here is derived from an EMBL/GenBank/DDBJ whole genome shotgun (WGS) entry which is preliminary data.</text>
</comment>